<feature type="transmembrane region" description="Helical" evidence="1">
    <location>
        <begin position="40"/>
        <end position="62"/>
    </location>
</feature>
<dbReference type="EMBL" id="HBKQ01006445">
    <property type="protein sequence ID" value="CAE2210346.1"/>
    <property type="molecule type" value="Transcribed_RNA"/>
</dbReference>
<feature type="transmembrane region" description="Helical" evidence="1">
    <location>
        <begin position="115"/>
        <end position="138"/>
    </location>
</feature>
<keyword evidence="1" id="KW-0812">Transmembrane</keyword>
<name>A0A7S4HVM0_9STRA</name>
<evidence type="ECO:0000313" key="2">
    <source>
        <dbReference type="EMBL" id="CAE2210346.1"/>
    </source>
</evidence>
<keyword evidence="1" id="KW-0472">Membrane</keyword>
<dbReference type="Pfam" id="PF08592">
    <property type="entry name" value="Anthrone_oxy"/>
    <property type="match status" value="1"/>
</dbReference>
<protein>
    <recommendedName>
        <fullName evidence="3">DUF1772 domain-containing protein</fullName>
    </recommendedName>
</protein>
<dbReference type="InterPro" id="IPR013901">
    <property type="entry name" value="Anthrone_oxy"/>
</dbReference>
<feature type="transmembrane region" description="Helical" evidence="1">
    <location>
        <begin position="166"/>
        <end position="188"/>
    </location>
</feature>
<proteinExistence type="predicted"/>
<evidence type="ECO:0008006" key="3">
    <source>
        <dbReference type="Google" id="ProtNLM"/>
    </source>
</evidence>
<reference evidence="2" key="1">
    <citation type="submission" date="2021-01" db="EMBL/GenBank/DDBJ databases">
        <authorList>
            <person name="Corre E."/>
            <person name="Pelletier E."/>
            <person name="Niang G."/>
            <person name="Scheremetjew M."/>
            <person name="Finn R."/>
            <person name="Kale V."/>
            <person name="Holt S."/>
            <person name="Cochrane G."/>
            <person name="Meng A."/>
            <person name="Brown T."/>
            <person name="Cohen L."/>
        </authorList>
    </citation>
    <scope>NUCLEOTIDE SEQUENCE</scope>
    <source>
        <strain evidence="2">Isolate 1302-5</strain>
    </source>
</reference>
<dbReference type="AlphaFoldDB" id="A0A7S4HVM0"/>
<keyword evidence="1" id="KW-1133">Transmembrane helix</keyword>
<evidence type="ECO:0000256" key="1">
    <source>
        <dbReference type="SAM" id="Phobius"/>
    </source>
</evidence>
<gene>
    <name evidence="2" type="ORF">OAUR00152_LOCUS4293</name>
</gene>
<accession>A0A7S4HVM0</accession>
<organism evidence="2">
    <name type="scientific">Odontella aurita</name>
    <dbReference type="NCBI Taxonomy" id="265563"/>
    <lineage>
        <taxon>Eukaryota</taxon>
        <taxon>Sar</taxon>
        <taxon>Stramenopiles</taxon>
        <taxon>Ochrophyta</taxon>
        <taxon>Bacillariophyta</taxon>
        <taxon>Mediophyceae</taxon>
        <taxon>Biddulphiophycidae</taxon>
        <taxon>Eupodiscales</taxon>
        <taxon>Odontellaceae</taxon>
        <taxon>Odontella</taxon>
    </lineage>
</organism>
<feature type="transmembrane region" description="Helical" evidence="1">
    <location>
        <begin position="82"/>
        <end position="103"/>
    </location>
</feature>
<sequence>MMPSSATESDSLMVGGIEPPSGWWWAPSNRLDSLLLTGSVLYGMNGGIFFIFSACVMPSLAAVSDSEGIEVMQKINDVIQNFWFFLVWGGGFFQGVAQATVLLRGREKARSFVYWKYGLASSLCYILGCILVTVLAHVPRNDALAGMDPDGSEAASYWREEYLTKWVAWNHVRTAFCILACILSTMALRITPTGSFTPPALVATVV</sequence>